<feature type="region of interest" description="Disordered" evidence="2">
    <location>
        <begin position="298"/>
        <end position="388"/>
    </location>
</feature>
<dbReference type="InterPro" id="IPR057683">
    <property type="entry name" value="DUF7923"/>
</dbReference>
<proteinExistence type="predicted"/>
<feature type="compositionally biased region" description="Low complexity" evidence="2">
    <location>
        <begin position="324"/>
        <end position="345"/>
    </location>
</feature>
<dbReference type="Gene3D" id="4.10.1000.40">
    <property type="match status" value="1"/>
</dbReference>
<reference evidence="5" key="1">
    <citation type="submission" date="2022-07" db="EMBL/GenBank/DDBJ databases">
        <title>Fungi with potential for degradation of polypropylene.</title>
        <authorList>
            <person name="Gostincar C."/>
        </authorList>
    </citation>
    <scope>NUCLEOTIDE SEQUENCE</scope>
    <source>
        <strain evidence="5">EXF-13287</strain>
    </source>
</reference>
<protein>
    <submittedName>
        <fullName evidence="5">C-x8-C-x5-C-x3-H type zinc finger protein</fullName>
    </submittedName>
</protein>
<evidence type="ECO:0000256" key="2">
    <source>
        <dbReference type="SAM" id="MobiDB-lite"/>
    </source>
</evidence>
<evidence type="ECO:0000313" key="5">
    <source>
        <dbReference type="EMBL" id="KAJ9144768.1"/>
    </source>
</evidence>
<feature type="coiled-coil region" evidence="1">
    <location>
        <begin position="26"/>
        <end position="82"/>
    </location>
</feature>
<evidence type="ECO:0000259" key="3">
    <source>
        <dbReference type="Pfam" id="PF25540"/>
    </source>
</evidence>
<dbReference type="Pfam" id="PF25543">
    <property type="entry name" value="zf-CCCH_tandem"/>
    <property type="match status" value="1"/>
</dbReference>
<sequence>MNGALSPGPPGLISGLDGPDFFQQYLQQAEARQAGARQAAHHHQQELQRIYQDRDQAYQDLANAYRHLTDRYTQKCEDYENEVASRRMWHREATESKKQLELLELAAESSPFAAVILDGDGAVFRDDLFARGHEGGVEAAHTLLNNVKNQLKDIYPKSNVDDWNILLQVAMSLPGLGKKLVEVGVIGSQAQLLDFVHGFNYSQPLFSIVDVGKGNQRADGKCREMARLMTRIKQCKHIFFGPCQDTGYVQSLQFLRDPFAAAQRVTLVETIPALPGFKELNLPFTKFSVFRSENLPNGPGPSRAAAMSAAQQRASPVSGPPAPANVEAAPPAQRGPAPPANGNHPAAPPPPATTAGGPTATTWAAMSKNGTVPNHRINIAPRKPPPRKFYLVNKDDERVDEDLPRFDPAAEKRYQARKAEHGSHCNEFYLKGQCDPKYCSHYHGSPLPKAEALVLRHKARTGVCNYGSECDDPDCYYGHHCRYGRHCNNSDCRFSHLHHVDLTPAYRVYEDGTRESVG</sequence>
<keyword evidence="6" id="KW-1185">Reference proteome</keyword>
<dbReference type="Pfam" id="PF25540">
    <property type="entry name" value="DUF7923"/>
    <property type="match status" value="1"/>
</dbReference>
<accession>A0AA38RSW9</accession>
<organism evidence="5 6">
    <name type="scientific">Coniochaeta hoffmannii</name>
    <dbReference type="NCBI Taxonomy" id="91930"/>
    <lineage>
        <taxon>Eukaryota</taxon>
        <taxon>Fungi</taxon>
        <taxon>Dikarya</taxon>
        <taxon>Ascomycota</taxon>
        <taxon>Pezizomycotina</taxon>
        <taxon>Sordariomycetes</taxon>
        <taxon>Sordariomycetidae</taxon>
        <taxon>Coniochaetales</taxon>
        <taxon>Coniochaetaceae</taxon>
        <taxon>Coniochaeta</taxon>
    </lineage>
</organism>
<feature type="compositionally biased region" description="Low complexity" evidence="2">
    <location>
        <begin position="302"/>
        <end position="315"/>
    </location>
</feature>
<feature type="domain" description="Tandem CCCH zinc finger" evidence="4">
    <location>
        <begin position="454"/>
        <end position="502"/>
    </location>
</feature>
<evidence type="ECO:0000259" key="4">
    <source>
        <dbReference type="Pfam" id="PF25543"/>
    </source>
</evidence>
<feature type="domain" description="DUF7923" evidence="3">
    <location>
        <begin position="108"/>
        <end position="288"/>
    </location>
</feature>
<dbReference type="InterPro" id="IPR057654">
    <property type="entry name" value="Znf-CCCH_tandem"/>
</dbReference>
<keyword evidence="1" id="KW-0175">Coiled coil</keyword>
<gene>
    <name evidence="5" type="ORF">NKR19_g6350</name>
</gene>
<evidence type="ECO:0000256" key="1">
    <source>
        <dbReference type="SAM" id="Coils"/>
    </source>
</evidence>
<comment type="caution">
    <text evidence="5">The sequence shown here is derived from an EMBL/GenBank/DDBJ whole genome shotgun (WGS) entry which is preliminary data.</text>
</comment>
<dbReference type="EMBL" id="JANBVN010000097">
    <property type="protein sequence ID" value="KAJ9144768.1"/>
    <property type="molecule type" value="Genomic_DNA"/>
</dbReference>
<feature type="compositionally biased region" description="Low complexity" evidence="2">
    <location>
        <begin position="353"/>
        <end position="365"/>
    </location>
</feature>
<dbReference type="PANTHER" id="PTHR37543">
    <property type="entry name" value="CCCH ZINC FINGER DNA BINDING PROTEIN (AFU_ORTHOLOGUE AFUA_5G12760)"/>
    <property type="match status" value="1"/>
</dbReference>
<dbReference type="AlphaFoldDB" id="A0AA38RSW9"/>
<dbReference type="Proteomes" id="UP001174691">
    <property type="component" value="Unassembled WGS sequence"/>
</dbReference>
<name>A0AA38RSW9_9PEZI</name>
<evidence type="ECO:0000313" key="6">
    <source>
        <dbReference type="Proteomes" id="UP001174691"/>
    </source>
</evidence>
<dbReference type="PANTHER" id="PTHR37543:SF1">
    <property type="entry name" value="CCCH ZINC FINGER DNA BINDING PROTEIN (AFU_ORTHOLOGUE AFUA_5G12760)"/>
    <property type="match status" value="1"/>
</dbReference>